<organism evidence="2 3">
    <name type="scientific">Racocetra fulgida</name>
    <dbReference type="NCBI Taxonomy" id="60492"/>
    <lineage>
        <taxon>Eukaryota</taxon>
        <taxon>Fungi</taxon>
        <taxon>Fungi incertae sedis</taxon>
        <taxon>Mucoromycota</taxon>
        <taxon>Glomeromycotina</taxon>
        <taxon>Glomeromycetes</taxon>
        <taxon>Diversisporales</taxon>
        <taxon>Gigasporaceae</taxon>
        <taxon>Racocetra</taxon>
    </lineage>
</organism>
<dbReference type="Pfam" id="PF05699">
    <property type="entry name" value="Dimer_Tnp_hAT"/>
    <property type="match status" value="1"/>
</dbReference>
<feature type="non-terminal residue" evidence="2">
    <location>
        <position position="123"/>
    </location>
</feature>
<name>A0A9N9NY77_9GLOM</name>
<dbReference type="SUPFAM" id="SSF53098">
    <property type="entry name" value="Ribonuclease H-like"/>
    <property type="match status" value="1"/>
</dbReference>
<dbReference type="GO" id="GO:0046983">
    <property type="term" value="F:protein dimerization activity"/>
    <property type="evidence" value="ECO:0007669"/>
    <property type="project" value="InterPro"/>
</dbReference>
<protein>
    <submittedName>
        <fullName evidence="2">12172_t:CDS:1</fullName>
    </submittedName>
</protein>
<feature type="domain" description="HAT C-terminal dimerisation" evidence="1">
    <location>
        <begin position="64"/>
        <end position="120"/>
    </location>
</feature>
<dbReference type="PANTHER" id="PTHR46169:SF29">
    <property type="entry name" value="DNA REPLICATION-RELATED ELEMENT FACTOR, ISOFORM A"/>
    <property type="match status" value="1"/>
</dbReference>
<evidence type="ECO:0000313" key="3">
    <source>
        <dbReference type="Proteomes" id="UP000789396"/>
    </source>
</evidence>
<dbReference type="OrthoDB" id="2409584at2759"/>
<dbReference type="InterPro" id="IPR012337">
    <property type="entry name" value="RNaseH-like_sf"/>
</dbReference>
<proteinExistence type="predicted"/>
<dbReference type="GO" id="GO:0005634">
    <property type="term" value="C:nucleus"/>
    <property type="evidence" value="ECO:0007669"/>
    <property type="project" value="TreeGrafter"/>
</dbReference>
<evidence type="ECO:0000313" key="2">
    <source>
        <dbReference type="EMBL" id="CAG8771768.1"/>
    </source>
</evidence>
<dbReference type="Proteomes" id="UP000789396">
    <property type="component" value="Unassembled WGS sequence"/>
</dbReference>
<gene>
    <name evidence="2" type="ORF">RFULGI_LOCUS15110</name>
</gene>
<comment type="caution">
    <text evidence="2">The sequence shown here is derived from an EMBL/GenBank/DDBJ whole genome shotgun (WGS) entry which is preliminary data.</text>
</comment>
<reference evidence="2" key="1">
    <citation type="submission" date="2021-06" db="EMBL/GenBank/DDBJ databases">
        <authorList>
            <person name="Kallberg Y."/>
            <person name="Tangrot J."/>
            <person name="Rosling A."/>
        </authorList>
    </citation>
    <scope>NUCLEOTIDE SEQUENCE</scope>
    <source>
        <strain evidence="2">IN212</strain>
    </source>
</reference>
<dbReference type="InterPro" id="IPR008906">
    <property type="entry name" value="HATC_C_dom"/>
</dbReference>
<dbReference type="AlphaFoldDB" id="A0A9N9NY77"/>
<dbReference type="EMBL" id="CAJVPZ010046956">
    <property type="protein sequence ID" value="CAG8771768.1"/>
    <property type="molecule type" value="Genomic_DNA"/>
</dbReference>
<evidence type="ECO:0000259" key="1">
    <source>
        <dbReference type="Pfam" id="PF05699"/>
    </source>
</evidence>
<accession>A0A9N9NY77</accession>
<feature type="non-terminal residue" evidence="2">
    <location>
        <position position="1"/>
    </location>
</feature>
<dbReference type="InterPro" id="IPR052717">
    <property type="entry name" value="Vacuolar_transposase_reg"/>
</dbReference>
<sequence length="123" mass="14320">ELKEETIKELQEQFNELNGQTNQVEGDEPSLSQVAQAKKKNRSAMKSFFSSIQQQRNESSNQSEFDKYLFIPQIDQTEENNPLTWWKQRKSDFLMLCLFAKKYLSIPASSIPSERLFLDAGNH</sequence>
<keyword evidence="3" id="KW-1185">Reference proteome</keyword>
<dbReference type="PANTHER" id="PTHR46169">
    <property type="entry name" value="DNA REPLICATION-RELATED ELEMENT FACTOR, ISOFORM A"/>
    <property type="match status" value="1"/>
</dbReference>
<dbReference type="GO" id="GO:0006357">
    <property type="term" value="P:regulation of transcription by RNA polymerase II"/>
    <property type="evidence" value="ECO:0007669"/>
    <property type="project" value="TreeGrafter"/>
</dbReference>